<name>A0A382SS67_9ZZZZ</name>
<dbReference type="EMBL" id="UINC01130934">
    <property type="protein sequence ID" value="SVD12315.1"/>
    <property type="molecule type" value="Genomic_DNA"/>
</dbReference>
<evidence type="ECO:0000313" key="1">
    <source>
        <dbReference type="EMBL" id="SVD12315.1"/>
    </source>
</evidence>
<sequence length="28" mass="3293">IVMFVTVYSINRIGDAARRRWDPREASL</sequence>
<organism evidence="1">
    <name type="scientific">marine metagenome</name>
    <dbReference type="NCBI Taxonomy" id="408172"/>
    <lineage>
        <taxon>unclassified sequences</taxon>
        <taxon>metagenomes</taxon>
        <taxon>ecological metagenomes</taxon>
    </lineage>
</organism>
<accession>A0A382SS67</accession>
<reference evidence="1" key="1">
    <citation type="submission" date="2018-05" db="EMBL/GenBank/DDBJ databases">
        <authorList>
            <person name="Lanie J.A."/>
            <person name="Ng W.-L."/>
            <person name="Kazmierczak K.M."/>
            <person name="Andrzejewski T.M."/>
            <person name="Davidsen T.M."/>
            <person name="Wayne K.J."/>
            <person name="Tettelin H."/>
            <person name="Glass J.I."/>
            <person name="Rusch D."/>
            <person name="Podicherti R."/>
            <person name="Tsui H.-C.T."/>
            <person name="Winkler M.E."/>
        </authorList>
    </citation>
    <scope>NUCLEOTIDE SEQUENCE</scope>
</reference>
<gene>
    <name evidence="1" type="ORF">METZ01_LOCUS365169</name>
</gene>
<dbReference type="AlphaFoldDB" id="A0A382SS67"/>
<protein>
    <submittedName>
        <fullName evidence="1">Uncharacterized protein</fullName>
    </submittedName>
</protein>
<proteinExistence type="predicted"/>
<feature type="non-terminal residue" evidence="1">
    <location>
        <position position="1"/>
    </location>
</feature>